<keyword evidence="2" id="KW-1185">Reference proteome</keyword>
<dbReference type="AlphaFoldDB" id="A0A7D9LQF5"/>
<dbReference type="EMBL" id="CACRXK020020255">
    <property type="protein sequence ID" value="CAB4034604.1"/>
    <property type="molecule type" value="Genomic_DNA"/>
</dbReference>
<sequence length="182" mass="20700">MSELQLCWTANIEQLKHFVNENIKLNDGNWISPGGDKKVYSDGTTSISWRKSKKILQIEGKEKKQIIAKLCSLICSVQTNIVTNEAVATTTRDENGVSPLTTQILSAELEGAKLDITIAERDILINKDIINNVDNRLNKINAEFDDFSKQLEYCKKEIYMLRNGHMNGHTYVTQRKLQKSLK</sequence>
<comment type="caution">
    <text evidence="1">The sequence shown here is derived from an EMBL/GenBank/DDBJ whole genome shotgun (WGS) entry which is preliminary data.</text>
</comment>
<name>A0A7D9LQF5_PARCT</name>
<evidence type="ECO:0000313" key="1">
    <source>
        <dbReference type="EMBL" id="CAB4034604.1"/>
    </source>
</evidence>
<evidence type="ECO:0000313" key="2">
    <source>
        <dbReference type="Proteomes" id="UP001152795"/>
    </source>
</evidence>
<gene>
    <name evidence="1" type="ORF">PACLA_8A039055</name>
</gene>
<organism evidence="1 2">
    <name type="scientific">Paramuricea clavata</name>
    <name type="common">Red gorgonian</name>
    <name type="synonym">Violescent sea-whip</name>
    <dbReference type="NCBI Taxonomy" id="317549"/>
    <lineage>
        <taxon>Eukaryota</taxon>
        <taxon>Metazoa</taxon>
        <taxon>Cnidaria</taxon>
        <taxon>Anthozoa</taxon>
        <taxon>Octocorallia</taxon>
        <taxon>Malacalcyonacea</taxon>
        <taxon>Plexauridae</taxon>
        <taxon>Paramuricea</taxon>
    </lineage>
</organism>
<accession>A0A7D9LQF5</accession>
<dbReference type="Proteomes" id="UP001152795">
    <property type="component" value="Unassembled WGS sequence"/>
</dbReference>
<reference evidence="1" key="1">
    <citation type="submission" date="2020-04" db="EMBL/GenBank/DDBJ databases">
        <authorList>
            <person name="Alioto T."/>
            <person name="Alioto T."/>
            <person name="Gomez Garrido J."/>
        </authorList>
    </citation>
    <scope>NUCLEOTIDE SEQUENCE</scope>
    <source>
        <strain evidence="1">A484AB</strain>
    </source>
</reference>
<protein>
    <submittedName>
        <fullName evidence="1">Uncharacterized protein</fullName>
    </submittedName>
</protein>
<proteinExistence type="predicted"/>